<feature type="domain" description="B3/B4 tRNA-binding" evidence="1">
    <location>
        <begin position="63"/>
        <end position="216"/>
    </location>
</feature>
<dbReference type="EMBL" id="FQXI01000005">
    <property type="protein sequence ID" value="SHH27926.1"/>
    <property type="molecule type" value="Genomic_DNA"/>
</dbReference>
<gene>
    <name evidence="2" type="ORF">SAMN02745245_00979</name>
</gene>
<dbReference type="InterPro" id="IPR005146">
    <property type="entry name" value="B3/B4_tRNA-bd"/>
</dbReference>
<dbReference type="STRING" id="1120995.SAMN02745245_00979"/>
<organism evidence="2 3">
    <name type="scientific">Anaerosphaera aminiphila DSM 21120</name>
    <dbReference type="NCBI Taxonomy" id="1120995"/>
    <lineage>
        <taxon>Bacteria</taxon>
        <taxon>Bacillati</taxon>
        <taxon>Bacillota</taxon>
        <taxon>Tissierellia</taxon>
        <taxon>Tissierellales</taxon>
        <taxon>Peptoniphilaceae</taxon>
        <taxon>Anaerosphaera</taxon>
    </lineage>
</organism>
<dbReference type="AlphaFoldDB" id="A0A1M5RNZ9"/>
<protein>
    <submittedName>
        <fullName evidence="2">B3/B4 domain-containing protein (DNA/RNA-binding domain of Phe-tRNA-synthetase)</fullName>
    </submittedName>
</protein>
<evidence type="ECO:0000313" key="3">
    <source>
        <dbReference type="Proteomes" id="UP000184032"/>
    </source>
</evidence>
<dbReference type="Proteomes" id="UP000184032">
    <property type="component" value="Unassembled WGS sequence"/>
</dbReference>
<evidence type="ECO:0000313" key="2">
    <source>
        <dbReference type="EMBL" id="SHH27926.1"/>
    </source>
</evidence>
<dbReference type="SUPFAM" id="SSF56037">
    <property type="entry name" value="PheT/TilS domain"/>
    <property type="match status" value="1"/>
</dbReference>
<dbReference type="PANTHER" id="PTHR39209">
    <property type="match status" value="1"/>
</dbReference>
<sequence length="233" mass="26361">MSKFIADDSFFDLFPDAKLSVLLIKNLKNGESPSDLKKILTESNTVAEKYLGKAKFSDNEVVSQWREAYKKFKTKKKARCSIEALLKRVETGNVVGPINAVVDIYNSASLRYGIPAGAEDLDKFVGDMKLTVTEGGDEFYAIGSDKNEPTYEGELCYKDDAGAVCRCFNWRDGQRTMIEEDTKNAFLMMEILNDEKLEALNEALDFITNLSKEYLNADVHRYILSNENREIDL</sequence>
<dbReference type="Pfam" id="PF03483">
    <property type="entry name" value="B3_4"/>
    <property type="match status" value="1"/>
</dbReference>
<proteinExistence type="predicted"/>
<reference evidence="3" key="1">
    <citation type="submission" date="2016-11" db="EMBL/GenBank/DDBJ databases">
        <authorList>
            <person name="Varghese N."/>
            <person name="Submissions S."/>
        </authorList>
    </citation>
    <scope>NUCLEOTIDE SEQUENCE [LARGE SCALE GENOMIC DNA]</scope>
    <source>
        <strain evidence="3">DSM 21120</strain>
    </source>
</reference>
<dbReference type="OrthoDB" id="276580at2"/>
<dbReference type="SMART" id="SM00873">
    <property type="entry name" value="B3_4"/>
    <property type="match status" value="1"/>
</dbReference>
<dbReference type="PANTHER" id="PTHR39209:SF2">
    <property type="entry name" value="CYTOPLASMIC PROTEIN"/>
    <property type="match status" value="1"/>
</dbReference>
<dbReference type="Gene3D" id="3.50.40.10">
    <property type="entry name" value="Phenylalanyl-trna Synthetase, Chain B, domain 3"/>
    <property type="match status" value="1"/>
</dbReference>
<name>A0A1M5RNZ9_9FIRM</name>
<accession>A0A1M5RNZ9</accession>
<keyword evidence="3" id="KW-1185">Reference proteome</keyword>
<dbReference type="GO" id="GO:0004826">
    <property type="term" value="F:phenylalanine-tRNA ligase activity"/>
    <property type="evidence" value="ECO:0007669"/>
    <property type="project" value="InterPro"/>
</dbReference>
<dbReference type="GO" id="GO:0003723">
    <property type="term" value="F:RNA binding"/>
    <property type="evidence" value="ECO:0007669"/>
    <property type="project" value="InterPro"/>
</dbReference>
<evidence type="ECO:0000259" key="1">
    <source>
        <dbReference type="SMART" id="SM00873"/>
    </source>
</evidence>
<dbReference type="RefSeq" id="WP_073184281.1">
    <property type="nucleotide sequence ID" value="NZ_FQXI01000005.1"/>
</dbReference>
<dbReference type="InterPro" id="IPR020825">
    <property type="entry name" value="Phe-tRNA_synthase-like_B3/B4"/>
</dbReference>